<dbReference type="Proteomes" id="UP000326877">
    <property type="component" value="Unassembled WGS sequence"/>
</dbReference>
<accession>A0A5N7CN38</accession>
<dbReference type="PANTHER" id="PTHR28554:SF1">
    <property type="entry name" value="LARGE RIBOSOMAL SUBUNIT PROTEIN ML45"/>
    <property type="match status" value="1"/>
</dbReference>
<dbReference type="PANTHER" id="PTHR28554">
    <property type="entry name" value="39S RIBOSOMAL PROTEIN L45, MITOCHONDRIAL"/>
    <property type="match status" value="1"/>
</dbReference>
<keyword evidence="2" id="KW-0809">Transit peptide</keyword>
<dbReference type="EMBL" id="ML735219">
    <property type="protein sequence ID" value="KAE8395309.1"/>
    <property type="molecule type" value="Genomic_DNA"/>
</dbReference>
<evidence type="ECO:0000256" key="2">
    <source>
        <dbReference type="ARBA" id="ARBA00022946"/>
    </source>
</evidence>
<keyword evidence="3" id="KW-0496">Mitochondrion</keyword>
<dbReference type="InterPro" id="IPR051975">
    <property type="entry name" value="mtLSU_mL45"/>
</dbReference>
<dbReference type="OrthoDB" id="19619at2759"/>
<dbReference type="GO" id="GO:0032979">
    <property type="term" value="P:protein insertion into mitochondrial inner membrane from matrix"/>
    <property type="evidence" value="ECO:0007669"/>
    <property type="project" value="InterPro"/>
</dbReference>
<evidence type="ECO:0000256" key="3">
    <source>
        <dbReference type="ARBA" id="ARBA00023128"/>
    </source>
</evidence>
<dbReference type="AlphaFoldDB" id="A0A5N7CN38"/>
<comment type="subcellular location">
    <subcellularLocation>
        <location evidence="1">Mitochondrion</location>
    </subcellularLocation>
</comment>
<sequence>MASSLSKGPLLTSVRSNNPVSQLYSCQYRFFSQSSQRSALRGVPENITLKQPPQPSMKTRGAALSRYELPQDLGLLPGTYVKQLWRDMPSIFQQPKERLQLEWLWLKSGFQNFIGILAYCRWFNKGLPLRLKERRQVARELHERMYSAFAEGDIAALRKICCTGLANNLASRISSRPKNERVAWSLDRYNRTPATFLTGVRVVSDRATQIPEIPDSGVRQVVVRITSRQSTGKSKVAKSGKSTVTVETSAPVKQQDCTEYIVIQRLRWYGEDEDWRIWGHATPTTVEDLTNPLYMSGLTLSERLQAVKDQMGGH</sequence>
<proteinExistence type="predicted"/>
<dbReference type="Gene3D" id="3.10.450.240">
    <property type="match status" value="1"/>
</dbReference>
<evidence type="ECO:0008006" key="5">
    <source>
        <dbReference type="Google" id="ProtNLM"/>
    </source>
</evidence>
<name>A0A5N7CN38_PETAA</name>
<dbReference type="Pfam" id="PF07961">
    <property type="entry name" value="MBA1"/>
    <property type="match status" value="1"/>
</dbReference>
<evidence type="ECO:0000256" key="1">
    <source>
        <dbReference type="ARBA" id="ARBA00004173"/>
    </source>
</evidence>
<evidence type="ECO:0000313" key="4">
    <source>
        <dbReference type="EMBL" id="KAE8395309.1"/>
    </source>
</evidence>
<protein>
    <recommendedName>
        <fullName evidence="5">Tim44-like domain-containing protein</fullName>
    </recommendedName>
</protein>
<gene>
    <name evidence="4" type="ORF">BDV23DRAFT_104689</name>
</gene>
<dbReference type="GO" id="GO:0005743">
    <property type="term" value="C:mitochondrial inner membrane"/>
    <property type="evidence" value="ECO:0007669"/>
    <property type="project" value="InterPro"/>
</dbReference>
<organism evidence="4">
    <name type="scientific">Petromyces alliaceus</name>
    <name type="common">Aspergillus alliaceus</name>
    <dbReference type="NCBI Taxonomy" id="209559"/>
    <lineage>
        <taxon>Eukaryota</taxon>
        <taxon>Fungi</taxon>
        <taxon>Dikarya</taxon>
        <taxon>Ascomycota</taxon>
        <taxon>Pezizomycotina</taxon>
        <taxon>Eurotiomycetes</taxon>
        <taxon>Eurotiomycetidae</taxon>
        <taxon>Eurotiales</taxon>
        <taxon>Aspergillaceae</taxon>
        <taxon>Aspergillus</taxon>
        <taxon>Aspergillus subgen. Circumdati</taxon>
    </lineage>
</organism>
<reference evidence="4" key="1">
    <citation type="submission" date="2019-04" db="EMBL/GenBank/DDBJ databases">
        <title>Friends and foes A comparative genomics studyof 23 Aspergillus species from section Flavi.</title>
        <authorList>
            <consortium name="DOE Joint Genome Institute"/>
            <person name="Kjaerbolling I."/>
            <person name="Vesth T."/>
            <person name="Frisvad J.C."/>
            <person name="Nybo J.L."/>
            <person name="Theobald S."/>
            <person name="Kildgaard S."/>
            <person name="Isbrandt T."/>
            <person name="Kuo A."/>
            <person name="Sato A."/>
            <person name="Lyhne E.K."/>
            <person name="Kogle M.E."/>
            <person name="Wiebenga A."/>
            <person name="Kun R.S."/>
            <person name="Lubbers R.J."/>
            <person name="Makela M.R."/>
            <person name="Barry K."/>
            <person name="Chovatia M."/>
            <person name="Clum A."/>
            <person name="Daum C."/>
            <person name="Haridas S."/>
            <person name="He G."/>
            <person name="LaButti K."/>
            <person name="Lipzen A."/>
            <person name="Mondo S."/>
            <person name="Riley R."/>
            <person name="Salamov A."/>
            <person name="Simmons B.A."/>
            <person name="Magnuson J.K."/>
            <person name="Henrissat B."/>
            <person name="Mortensen U.H."/>
            <person name="Larsen T.O."/>
            <person name="Devries R.P."/>
            <person name="Grigoriev I.V."/>
            <person name="Machida M."/>
            <person name="Baker S.E."/>
            <person name="Andersen M.R."/>
        </authorList>
    </citation>
    <scope>NUCLEOTIDE SEQUENCE [LARGE SCALE GENOMIC DNA]</scope>
    <source>
        <strain evidence="4">IBT 14317</strain>
    </source>
</reference>
<dbReference type="InterPro" id="IPR024621">
    <property type="entry name" value="Mba1"/>
</dbReference>